<accession>V4PNH2</accession>
<proteinExistence type="predicted"/>
<dbReference type="Proteomes" id="UP000017837">
    <property type="component" value="Unassembled WGS sequence"/>
</dbReference>
<dbReference type="EMBL" id="AWGB01000047">
    <property type="protein sequence ID" value="ESQ87040.1"/>
    <property type="molecule type" value="Genomic_DNA"/>
</dbReference>
<name>V4PNH2_9CAUL</name>
<reference evidence="2 3" key="1">
    <citation type="journal article" date="2014" name="Nature">
        <title>Sequential evolution of bacterial morphology by co-option of a developmental regulator.</title>
        <authorList>
            <person name="Jiang C."/>
            <person name="Brown P.J."/>
            <person name="Ducret A."/>
            <person name="Brun Y.V."/>
        </authorList>
    </citation>
    <scope>NUCLEOTIDE SEQUENCE [LARGE SCALE GENOMIC DNA]</scope>
    <source>
        <strain evidence="2 3">DSM 16100</strain>
    </source>
</reference>
<dbReference type="PATRIC" id="fig|1121022.4.peg.3591"/>
<evidence type="ECO:0000313" key="2">
    <source>
        <dbReference type="EMBL" id="ESQ87040.1"/>
    </source>
</evidence>
<gene>
    <name evidence="2" type="ORF">ABENE_17580</name>
</gene>
<comment type="caution">
    <text evidence="2">The sequence shown here is derived from an EMBL/GenBank/DDBJ whole genome shotgun (WGS) entry which is preliminary data.</text>
</comment>
<sequence length="49" mass="5647">MLRDLGSGERFTDCGLKDMAVDQLRQERGDQRQGKLYDDGKSDWRPMDG</sequence>
<evidence type="ECO:0000313" key="3">
    <source>
        <dbReference type="Proteomes" id="UP000017837"/>
    </source>
</evidence>
<feature type="region of interest" description="Disordered" evidence="1">
    <location>
        <begin position="24"/>
        <end position="49"/>
    </location>
</feature>
<keyword evidence="3" id="KW-1185">Reference proteome</keyword>
<organism evidence="2 3">
    <name type="scientific">Asticcacaulis benevestitus DSM 16100 = ATCC BAA-896</name>
    <dbReference type="NCBI Taxonomy" id="1121022"/>
    <lineage>
        <taxon>Bacteria</taxon>
        <taxon>Pseudomonadati</taxon>
        <taxon>Pseudomonadota</taxon>
        <taxon>Alphaproteobacteria</taxon>
        <taxon>Caulobacterales</taxon>
        <taxon>Caulobacteraceae</taxon>
        <taxon>Asticcacaulis</taxon>
    </lineage>
</organism>
<dbReference type="AlphaFoldDB" id="V4PNH2"/>
<protein>
    <submittedName>
        <fullName evidence="2">Uncharacterized protein</fullName>
    </submittedName>
</protein>
<evidence type="ECO:0000256" key="1">
    <source>
        <dbReference type="SAM" id="MobiDB-lite"/>
    </source>
</evidence>